<dbReference type="GO" id="GO:0030246">
    <property type="term" value="F:carbohydrate binding"/>
    <property type="evidence" value="ECO:0007669"/>
    <property type="project" value="InterPro"/>
</dbReference>
<dbReference type="PROSITE" id="PS51175">
    <property type="entry name" value="CBM6"/>
    <property type="match status" value="1"/>
</dbReference>
<dbReference type="GO" id="GO:0005975">
    <property type="term" value="P:carbohydrate metabolic process"/>
    <property type="evidence" value="ECO:0007669"/>
    <property type="project" value="UniProtKB-ARBA"/>
</dbReference>
<evidence type="ECO:0000256" key="5">
    <source>
        <dbReference type="SAM" id="SignalP"/>
    </source>
</evidence>
<dbReference type="CDD" id="cd11304">
    <property type="entry name" value="Cadherin_repeat"/>
    <property type="match status" value="1"/>
</dbReference>
<dbReference type="AlphaFoldDB" id="A0A317CYK5"/>
<dbReference type="Gene3D" id="3.20.20.80">
    <property type="entry name" value="Glycosidases"/>
    <property type="match status" value="1"/>
</dbReference>
<name>A0A317CYK5_9ACTN</name>
<dbReference type="Pfam" id="PF02055">
    <property type="entry name" value="Glyco_hydro_30"/>
    <property type="match status" value="1"/>
</dbReference>
<dbReference type="InterPro" id="IPR005084">
    <property type="entry name" value="CBM6"/>
</dbReference>
<dbReference type="Gene3D" id="2.60.40.10">
    <property type="entry name" value="Immunoglobulins"/>
    <property type="match status" value="1"/>
</dbReference>
<sequence>MRRPTIAALVAASATAGVLCTAALPAAATAGTAYRGPAVAGTYSTEAGTGWHQLPTVHVGDDQGAPADATVVVDPSETRQRYSGIGFSLDETSVSNLWKLSPAKREEAIRLLVDPKHGAGLDRFRVTIGSPDVIEHLPFWSEDELPAGVTEDFGLNYFSIQHDLDLHIIDTIKLIQRYNPRATFFASAWSAPAWMKTNNRFTGEVALRPGSTTSYYQVGKLRDDCIDVFARYHVKFVQAYAKHGIHIDALTLLNEPGMDVVYPAMDISVAQQQKLALAIDREFAAARLDTELYVHDFNFWDWRDPNSTETKNYYRILQDAPDGSVTGEQVRAATDAIAFHPYWGDPTVMRDAYEQTGKPVHMTETSDLSPATILNYFRLNASSYILWAQATDQDGGTLHWTGERNNNIDWEEVGRTSKWPDRLVKVDTTKGDFSVRNELYQLGQFARYLSPEDVRVESSAAANGVSNVVYRGEANHFVAVLGNSNDAATRVRVVLAGQSFVETVPAHSFATFRWKAPLPPTKGNHAPVLDNVADVVADQYHPVRVPLTATDADGDRLAFYASDLPEGTSIDAATGVVTLRPTAAGERDLTVVVTDGVASDKLTVHVTVRPHGAPVGEKVEAESYVEQHGWADGGGNFVESNAAASGGRNIGWTAAGNWLKYRVDIAQPGTYDLELRVANGTGAAVAGAVSFRDASGQVLATASVPDTGGWASYQSVHVPVALTAGDQLVTVYCEKGGFNLDYFRLAPQ</sequence>
<dbReference type="SUPFAM" id="SSF49313">
    <property type="entry name" value="Cadherin-like"/>
    <property type="match status" value="1"/>
</dbReference>
<gene>
    <name evidence="7" type="ORF">DKT69_35495</name>
</gene>
<protein>
    <submittedName>
        <fullName evidence="7">Glucosylceramidase</fullName>
    </submittedName>
</protein>
<dbReference type="CDD" id="cd04080">
    <property type="entry name" value="CBM6_cellulase-like"/>
    <property type="match status" value="1"/>
</dbReference>
<feature type="chain" id="PRO_5038829564" evidence="5">
    <location>
        <begin position="23"/>
        <end position="748"/>
    </location>
</feature>
<accession>A0A317CYK5</accession>
<dbReference type="InterPro" id="IPR006584">
    <property type="entry name" value="Cellulose-bd_IV"/>
</dbReference>
<evidence type="ECO:0000256" key="1">
    <source>
        <dbReference type="ARBA" id="ARBA00005382"/>
    </source>
</evidence>
<organism evidence="7 8">
    <name type="scientific">Micromonospora sicca</name>
    <dbReference type="NCBI Taxonomy" id="2202420"/>
    <lineage>
        <taxon>Bacteria</taxon>
        <taxon>Bacillati</taxon>
        <taxon>Actinomycetota</taxon>
        <taxon>Actinomycetes</taxon>
        <taxon>Micromonosporales</taxon>
        <taxon>Micromonosporaceae</taxon>
        <taxon>Micromonospora</taxon>
    </lineage>
</organism>
<dbReference type="PANTHER" id="PTHR11069:SF23">
    <property type="entry name" value="LYSOSOMAL ACID GLUCOSYLCERAMIDASE"/>
    <property type="match status" value="1"/>
</dbReference>
<dbReference type="Pfam" id="PF05345">
    <property type="entry name" value="He_PIG"/>
    <property type="match status" value="1"/>
</dbReference>
<reference evidence="7 8" key="1">
    <citation type="submission" date="2018-05" db="EMBL/GenBank/DDBJ databases">
        <title>Micromonosporas from Atacama Desert.</title>
        <authorList>
            <person name="Carro L."/>
            <person name="Golinska P."/>
            <person name="Klenk H.-P."/>
            <person name="Goodfellow M."/>
        </authorList>
    </citation>
    <scope>NUCLEOTIDE SEQUENCE [LARGE SCALE GENOMIC DNA]</scope>
    <source>
        <strain evidence="7 8">4G51</strain>
    </source>
</reference>
<keyword evidence="3 4" id="KW-0378">Hydrolase</keyword>
<dbReference type="InterPro" id="IPR033453">
    <property type="entry name" value="Glyco_hydro_30_TIM-barrel"/>
</dbReference>
<dbReference type="GO" id="GO:0016020">
    <property type="term" value="C:membrane"/>
    <property type="evidence" value="ECO:0007669"/>
    <property type="project" value="InterPro"/>
</dbReference>
<dbReference type="Gene3D" id="2.60.120.260">
    <property type="entry name" value="Galactose-binding domain-like"/>
    <property type="match status" value="1"/>
</dbReference>
<dbReference type="InterPro" id="IPR015919">
    <property type="entry name" value="Cadherin-like_sf"/>
</dbReference>
<comment type="caution">
    <text evidence="7">The sequence shown here is derived from an EMBL/GenBank/DDBJ whole genome shotgun (WGS) entry which is preliminary data.</text>
</comment>
<dbReference type="GO" id="GO:0005509">
    <property type="term" value="F:calcium ion binding"/>
    <property type="evidence" value="ECO:0007669"/>
    <property type="project" value="InterPro"/>
</dbReference>
<proteinExistence type="inferred from homology"/>
<keyword evidence="2 5" id="KW-0732">Signal</keyword>
<evidence type="ECO:0000256" key="2">
    <source>
        <dbReference type="ARBA" id="ARBA00022729"/>
    </source>
</evidence>
<dbReference type="SMART" id="SM00606">
    <property type="entry name" value="CBD_IV"/>
    <property type="match status" value="1"/>
</dbReference>
<dbReference type="Pfam" id="PF03422">
    <property type="entry name" value="CBM_6"/>
    <property type="match status" value="1"/>
</dbReference>
<dbReference type="InterPro" id="IPR001139">
    <property type="entry name" value="Glyco_hydro_30"/>
</dbReference>
<evidence type="ECO:0000313" key="8">
    <source>
        <dbReference type="Proteomes" id="UP000246050"/>
    </source>
</evidence>
<evidence type="ECO:0000313" key="7">
    <source>
        <dbReference type="EMBL" id="PWR06960.1"/>
    </source>
</evidence>
<evidence type="ECO:0000256" key="3">
    <source>
        <dbReference type="ARBA" id="ARBA00022801"/>
    </source>
</evidence>
<dbReference type="InterPro" id="IPR013783">
    <property type="entry name" value="Ig-like_fold"/>
</dbReference>
<dbReference type="PANTHER" id="PTHR11069">
    <property type="entry name" value="GLUCOSYLCERAMIDASE"/>
    <property type="match status" value="1"/>
</dbReference>
<evidence type="ECO:0000256" key="4">
    <source>
        <dbReference type="RuleBase" id="RU361188"/>
    </source>
</evidence>
<dbReference type="InterPro" id="IPR008979">
    <property type="entry name" value="Galactose-bd-like_sf"/>
</dbReference>
<dbReference type="Proteomes" id="UP000246050">
    <property type="component" value="Unassembled WGS sequence"/>
</dbReference>
<feature type="domain" description="CBM6" evidence="6">
    <location>
        <begin position="617"/>
        <end position="746"/>
    </location>
</feature>
<comment type="similarity">
    <text evidence="1 4">Belongs to the glycosyl hydrolase 30 family.</text>
</comment>
<dbReference type="SUPFAM" id="SSF51445">
    <property type="entry name" value="(Trans)glycosidases"/>
    <property type="match status" value="1"/>
</dbReference>
<dbReference type="EMBL" id="QGKS01000493">
    <property type="protein sequence ID" value="PWR06960.1"/>
    <property type="molecule type" value="Genomic_DNA"/>
</dbReference>
<dbReference type="GO" id="GO:0004348">
    <property type="term" value="F:glucosylceramidase activity"/>
    <property type="evidence" value="ECO:0007669"/>
    <property type="project" value="InterPro"/>
</dbReference>
<dbReference type="SUPFAM" id="SSF49785">
    <property type="entry name" value="Galactose-binding domain-like"/>
    <property type="match status" value="1"/>
</dbReference>
<evidence type="ECO:0000259" key="6">
    <source>
        <dbReference type="PROSITE" id="PS51175"/>
    </source>
</evidence>
<keyword evidence="4" id="KW-0326">Glycosidase</keyword>
<dbReference type="InterPro" id="IPR017853">
    <property type="entry name" value="GH"/>
</dbReference>
<dbReference type="OrthoDB" id="9806701at2"/>
<dbReference type="GO" id="GO:0006680">
    <property type="term" value="P:glucosylceramide catabolic process"/>
    <property type="evidence" value="ECO:0007669"/>
    <property type="project" value="TreeGrafter"/>
</dbReference>
<feature type="signal peptide" evidence="5">
    <location>
        <begin position="1"/>
        <end position="22"/>
    </location>
</feature>